<protein>
    <recommendedName>
        <fullName evidence="8">FXYD domain-containing ion transport regulator</fullName>
    </recommendedName>
</protein>
<dbReference type="Gene3D" id="1.20.5.780">
    <property type="entry name" value="Single helix bin"/>
    <property type="match status" value="1"/>
</dbReference>
<dbReference type="PANTHER" id="PTHR14132">
    <property type="entry name" value="SODIUM/POTASSIUM-TRANSPORTING ATPASE SUBUNIT GAMMA"/>
    <property type="match status" value="1"/>
</dbReference>
<feature type="transmembrane region" description="Helical" evidence="8">
    <location>
        <begin position="25"/>
        <end position="45"/>
    </location>
</feature>
<evidence type="ECO:0000313" key="10">
    <source>
        <dbReference type="Ensembl" id="ENSMMNP00015004845.1"/>
    </source>
</evidence>
<feature type="compositionally biased region" description="Basic and acidic residues" evidence="9">
    <location>
        <begin position="52"/>
        <end position="69"/>
    </location>
</feature>
<evidence type="ECO:0000256" key="5">
    <source>
        <dbReference type="ARBA" id="ARBA00022989"/>
    </source>
</evidence>
<evidence type="ECO:0000256" key="2">
    <source>
        <dbReference type="ARBA" id="ARBA00005948"/>
    </source>
</evidence>
<dbReference type="PROSITE" id="PS01310">
    <property type="entry name" value="FXYD"/>
    <property type="match status" value="1"/>
</dbReference>
<sequence>MATPTQVTTKVPQEPDPFYYDYDTVQTVGMTLATILFLLGILIIVSKKMKCRKADSRSERSGSSGERRGGVGAAWGAGGLPNKRAPGACQVFPRKPVQMSLFMLFSLIFASTAQHANPVSRSFPPQPLEVAACRPALVTSTTVPA</sequence>
<keyword evidence="11" id="KW-1185">Reference proteome</keyword>
<dbReference type="AlphaFoldDB" id="A0A8C6F2L5"/>
<keyword evidence="3 8" id="KW-0813">Transport</keyword>
<evidence type="ECO:0000256" key="3">
    <source>
        <dbReference type="ARBA" id="ARBA00022448"/>
    </source>
</evidence>
<dbReference type="InterPro" id="IPR047297">
    <property type="entry name" value="FXYD_motif"/>
</dbReference>
<dbReference type="PANTHER" id="PTHR14132:SF1">
    <property type="entry name" value="FXYD DOMAIN-CONTAINING ION TRANSPORT REGULATOR 7"/>
    <property type="match status" value="1"/>
</dbReference>
<reference evidence="10" key="2">
    <citation type="submission" date="2025-09" db="UniProtKB">
        <authorList>
            <consortium name="Ensembl"/>
        </authorList>
    </citation>
    <scope>IDENTIFICATION</scope>
</reference>
<evidence type="ECO:0000256" key="1">
    <source>
        <dbReference type="ARBA" id="ARBA00004167"/>
    </source>
</evidence>
<accession>A0A8C6F2L5</accession>
<evidence type="ECO:0000256" key="6">
    <source>
        <dbReference type="ARBA" id="ARBA00023065"/>
    </source>
</evidence>
<reference evidence="10" key="1">
    <citation type="submission" date="2025-08" db="UniProtKB">
        <authorList>
            <consortium name="Ensembl"/>
        </authorList>
    </citation>
    <scope>IDENTIFICATION</scope>
</reference>
<evidence type="ECO:0000256" key="8">
    <source>
        <dbReference type="RuleBase" id="RU364131"/>
    </source>
</evidence>
<comment type="similarity">
    <text evidence="2 8">Belongs to the FXYD family.</text>
</comment>
<keyword evidence="4 8" id="KW-0812">Transmembrane</keyword>
<comment type="subcellular location">
    <subcellularLocation>
        <location evidence="1">Membrane</location>
        <topology evidence="1">Single-pass membrane protein</topology>
    </subcellularLocation>
</comment>
<name>A0A8C6F2L5_MONMO</name>
<gene>
    <name evidence="10" type="primary">FXYD7</name>
</gene>
<keyword evidence="7 8" id="KW-0472">Membrane</keyword>
<evidence type="ECO:0000256" key="9">
    <source>
        <dbReference type="SAM" id="MobiDB-lite"/>
    </source>
</evidence>
<evidence type="ECO:0000256" key="7">
    <source>
        <dbReference type="ARBA" id="ARBA00023136"/>
    </source>
</evidence>
<dbReference type="GO" id="GO:0043269">
    <property type="term" value="P:regulation of monoatomic ion transport"/>
    <property type="evidence" value="ECO:0007669"/>
    <property type="project" value="InterPro"/>
</dbReference>
<evidence type="ECO:0000313" key="11">
    <source>
        <dbReference type="Proteomes" id="UP000694561"/>
    </source>
</evidence>
<proteinExistence type="inferred from homology"/>
<feature type="compositionally biased region" description="Gly residues" evidence="9">
    <location>
        <begin position="70"/>
        <end position="79"/>
    </location>
</feature>
<keyword evidence="5 8" id="KW-1133">Transmembrane helix</keyword>
<dbReference type="Pfam" id="PF02038">
    <property type="entry name" value="ATP1G1_PLM_MAT8"/>
    <property type="match status" value="1"/>
</dbReference>
<evidence type="ECO:0000256" key="4">
    <source>
        <dbReference type="ARBA" id="ARBA00022692"/>
    </source>
</evidence>
<feature type="region of interest" description="Disordered" evidence="9">
    <location>
        <begin position="49"/>
        <end position="80"/>
    </location>
</feature>
<dbReference type="GO" id="GO:0017080">
    <property type="term" value="F:sodium channel regulator activity"/>
    <property type="evidence" value="ECO:0007669"/>
    <property type="project" value="TreeGrafter"/>
</dbReference>
<dbReference type="GeneTree" id="ENSGT00940000153062"/>
<dbReference type="GO" id="GO:0006811">
    <property type="term" value="P:monoatomic ion transport"/>
    <property type="evidence" value="ECO:0007669"/>
    <property type="project" value="UniProtKB-KW"/>
</dbReference>
<keyword evidence="6 8" id="KW-0406">Ion transport</keyword>
<dbReference type="Ensembl" id="ENSMMNT00015005323.1">
    <property type="protein sequence ID" value="ENSMMNP00015004845.1"/>
    <property type="gene ID" value="ENSMMNG00015003647.1"/>
</dbReference>
<dbReference type="GO" id="GO:0016020">
    <property type="term" value="C:membrane"/>
    <property type="evidence" value="ECO:0007669"/>
    <property type="project" value="UniProtKB-SubCell"/>
</dbReference>
<dbReference type="Proteomes" id="UP000694561">
    <property type="component" value="Unplaced"/>
</dbReference>
<dbReference type="InterPro" id="IPR000272">
    <property type="entry name" value="Ion-transport_regulator_FXYD"/>
</dbReference>
<organism evidence="10 11">
    <name type="scientific">Monodon monoceros</name>
    <name type="common">Narwhal</name>
    <name type="synonym">Ceratodon monodon</name>
    <dbReference type="NCBI Taxonomy" id="40151"/>
    <lineage>
        <taxon>Eukaryota</taxon>
        <taxon>Metazoa</taxon>
        <taxon>Chordata</taxon>
        <taxon>Craniata</taxon>
        <taxon>Vertebrata</taxon>
        <taxon>Euteleostomi</taxon>
        <taxon>Mammalia</taxon>
        <taxon>Eutheria</taxon>
        <taxon>Laurasiatheria</taxon>
        <taxon>Artiodactyla</taxon>
        <taxon>Whippomorpha</taxon>
        <taxon>Cetacea</taxon>
        <taxon>Odontoceti</taxon>
        <taxon>Monodontidae</taxon>
        <taxon>Monodon</taxon>
    </lineage>
</organism>